<keyword evidence="9" id="KW-1185">Reference proteome</keyword>
<dbReference type="KEGG" id="geh:HYN69_08620"/>
<keyword evidence="4 7" id="KW-0812">Transmembrane</keyword>
<evidence type="ECO:0000256" key="1">
    <source>
        <dbReference type="ARBA" id="ARBA00004429"/>
    </source>
</evidence>
<feature type="transmembrane region" description="Helical" evidence="7">
    <location>
        <begin position="48"/>
        <end position="75"/>
    </location>
</feature>
<dbReference type="PANTHER" id="PTHR30341">
    <property type="entry name" value="SODIUM ION/PROTON ANTIPORTER NHAA-RELATED"/>
    <property type="match status" value="1"/>
</dbReference>
<organism evidence="8 9">
    <name type="scientific">Paragemmobacter aquarius</name>
    <dbReference type="NCBI Taxonomy" id="2169400"/>
    <lineage>
        <taxon>Bacteria</taxon>
        <taxon>Pseudomonadati</taxon>
        <taxon>Pseudomonadota</taxon>
        <taxon>Alphaproteobacteria</taxon>
        <taxon>Rhodobacterales</taxon>
        <taxon>Paracoccaceae</taxon>
        <taxon>Paragemmobacter</taxon>
    </lineage>
</organism>
<dbReference type="GO" id="GO:0005886">
    <property type="term" value="C:plasma membrane"/>
    <property type="evidence" value="ECO:0007669"/>
    <property type="project" value="UniProtKB-SubCell"/>
</dbReference>
<dbReference type="InterPro" id="IPR004670">
    <property type="entry name" value="NhaA"/>
</dbReference>
<evidence type="ECO:0000256" key="5">
    <source>
        <dbReference type="ARBA" id="ARBA00022989"/>
    </source>
</evidence>
<accession>A0A2S0UL65</accession>
<dbReference type="RefSeq" id="WP_108435383.1">
    <property type="nucleotide sequence ID" value="NZ_CP028918.1"/>
</dbReference>
<feature type="transmembrane region" description="Helical" evidence="7">
    <location>
        <begin position="379"/>
        <end position="397"/>
    </location>
</feature>
<feature type="transmembrane region" description="Helical" evidence="7">
    <location>
        <begin position="348"/>
        <end position="367"/>
    </location>
</feature>
<comment type="subcellular location">
    <subcellularLocation>
        <location evidence="1">Cell inner membrane</location>
        <topology evidence="1">Multi-pass membrane protein</topology>
    </subcellularLocation>
</comment>
<feature type="transmembrane region" description="Helical" evidence="7">
    <location>
        <begin position="313"/>
        <end position="336"/>
    </location>
</feature>
<evidence type="ECO:0000256" key="6">
    <source>
        <dbReference type="ARBA" id="ARBA00023136"/>
    </source>
</evidence>
<evidence type="ECO:0000256" key="2">
    <source>
        <dbReference type="ARBA" id="ARBA00015550"/>
    </source>
</evidence>
<feature type="transmembrane region" description="Helical" evidence="7">
    <location>
        <begin position="126"/>
        <end position="146"/>
    </location>
</feature>
<evidence type="ECO:0000313" key="8">
    <source>
        <dbReference type="EMBL" id="AWB48564.1"/>
    </source>
</evidence>
<dbReference type="Gene3D" id="1.20.1530.10">
    <property type="entry name" value="Na+/H+ antiporter like domain"/>
    <property type="match status" value="1"/>
</dbReference>
<feature type="transmembrane region" description="Helical" evidence="7">
    <location>
        <begin position="187"/>
        <end position="204"/>
    </location>
</feature>
<dbReference type="EMBL" id="CP028918">
    <property type="protein sequence ID" value="AWB48564.1"/>
    <property type="molecule type" value="Genomic_DNA"/>
</dbReference>
<evidence type="ECO:0000256" key="7">
    <source>
        <dbReference type="SAM" id="Phobius"/>
    </source>
</evidence>
<dbReference type="Pfam" id="PF06965">
    <property type="entry name" value="Na_H_antiport_1"/>
    <property type="match status" value="1"/>
</dbReference>
<keyword evidence="5 7" id="KW-1133">Transmembrane helix</keyword>
<name>A0A2S0UL65_9RHOB</name>
<dbReference type="GO" id="GO:0015385">
    <property type="term" value="F:sodium:proton antiporter activity"/>
    <property type="evidence" value="ECO:0007669"/>
    <property type="project" value="TreeGrafter"/>
</dbReference>
<dbReference type="GO" id="GO:0006885">
    <property type="term" value="P:regulation of pH"/>
    <property type="evidence" value="ECO:0007669"/>
    <property type="project" value="InterPro"/>
</dbReference>
<evidence type="ECO:0000313" key="9">
    <source>
        <dbReference type="Proteomes" id="UP000244496"/>
    </source>
</evidence>
<proteinExistence type="predicted"/>
<feature type="transmembrane region" description="Helical" evidence="7">
    <location>
        <begin position="158"/>
        <end position="181"/>
    </location>
</feature>
<dbReference type="Proteomes" id="UP000244496">
    <property type="component" value="Chromosome"/>
</dbReference>
<keyword evidence="6 7" id="KW-0472">Membrane</keyword>
<dbReference type="AlphaFoldDB" id="A0A2S0UL65"/>
<feature type="transmembrane region" description="Helical" evidence="7">
    <location>
        <begin position="96"/>
        <end position="120"/>
    </location>
</feature>
<feature type="transmembrane region" description="Helical" evidence="7">
    <location>
        <begin position="224"/>
        <end position="242"/>
    </location>
</feature>
<evidence type="ECO:0000256" key="3">
    <source>
        <dbReference type="ARBA" id="ARBA00022475"/>
    </source>
</evidence>
<sequence length="403" mass="42726">MYRVSPFVRRFAWALLGGIALATVWVNLSPESYYDVIEWRLIDRPLPLWISGDAVIVTPMTLVSDVLMSLFLFFVGKELWEALVLARGALAGRRALLPAGAVAGAIAGSVSVWLLYAALFERAVEAVPGAGWPVPIGSEIVVGYVVGRRVFGAGHPALHLLLLISIASNILGTLMLGVAYPAAGLKLLWLLAPLAASFLVWRLYGRPDARGATERDRRRAQALWPYVLAGVASWIGVAAAGLPPELGLLPVLPAIPHADRSFGLFAEAEELLHDPLNRLAHLLAAPLAVVLFLFGLTRGGIDLQAWAPTTATVLAAMWIGKPLGLVAGALLAARIFRLPMPAGVRIRDLVLIAVISGIGFTAPVLAVDTALPGGAMAEAARLGLALSMLAAFVALALSRVMRR</sequence>
<gene>
    <name evidence="8" type="ORF">HYN69_08620</name>
</gene>
<keyword evidence="3" id="KW-1003">Cell membrane</keyword>
<protein>
    <recommendedName>
        <fullName evidence="2">Putative Na(+)/H(+) antiporter NhaA homolog</fullName>
    </recommendedName>
</protein>
<dbReference type="PANTHER" id="PTHR30341:SF0">
    <property type="entry name" value="NA(+)_H(+) ANTIPORTER NHAA"/>
    <property type="match status" value="1"/>
</dbReference>
<feature type="transmembrane region" description="Helical" evidence="7">
    <location>
        <begin position="12"/>
        <end position="28"/>
    </location>
</feature>
<reference evidence="8 9" key="1">
    <citation type="submission" date="2018-04" db="EMBL/GenBank/DDBJ databases">
        <title>Genome sequencing of Gemmobacter.</title>
        <authorList>
            <person name="Yi H."/>
            <person name="Baek M.-G."/>
        </authorList>
    </citation>
    <scope>NUCLEOTIDE SEQUENCE [LARGE SCALE GENOMIC DNA]</scope>
    <source>
        <strain evidence="8 9">HYN0069</strain>
    </source>
</reference>
<dbReference type="OrthoDB" id="9808135at2"/>
<evidence type="ECO:0000256" key="4">
    <source>
        <dbReference type="ARBA" id="ARBA00022692"/>
    </source>
</evidence>
<dbReference type="InterPro" id="IPR023171">
    <property type="entry name" value="Na/H_antiporter_dom_sf"/>
</dbReference>